<dbReference type="EMBL" id="MU006730">
    <property type="protein sequence ID" value="KAF2624528.1"/>
    <property type="molecule type" value="Genomic_DNA"/>
</dbReference>
<comment type="caution">
    <text evidence="1">The sequence shown here is derived from an EMBL/GenBank/DDBJ whole genome shotgun (WGS) entry which is preliminary data.</text>
</comment>
<name>A0ACB6RRV1_9PLEO</name>
<organism evidence="1 2">
    <name type="scientific">Macroventuria anomochaeta</name>
    <dbReference type="NCBI Taxonomy" id="301207"/>
    <lineage>
        <taxon>Eukaryota</taxon>
        <taxon>Fungi</taxon>
        <taxon>Dikarya</taxon>
        <taxon>Ascomycota</taxon>
        <taxon>Pezizomycotina</taxon>
        <taxon>Dothideomycetes</taxon>
        <taxon>Pleosporomycetidae</taxon>
        <taxon>Pleosporales</taxon>
        <taxon>Pleosporineae</taxon>
        <taxon>Didymellaceae</taxon>
        <taxon>Macroventuria</taxon>
    </lineage>
</organism>
<evidence type="ECO:0000313" key="2">
    <source>
        <dbReference type="Proteomes" id="UP000799754"/>
    </source>
</evidence>
<keyword evidence="2" id="KW-1185">Reference proteome</keyword>
<protein>
    <submittedName>
        <fullName evidence="1">Uncharacterized protein</fullName>
    </submittedName>
</protein>
<gene>
    <name evidence="1" type="ORF">BU25DRAFT_154984</name>
</gene>
<evidence type="ECO:0000313" key="1">
    <source>
        <dbReference type="EMBL" id="KAF2624528.1"/>
    </source>
</evidence>
<accession>A0ACB6RRV1</accession>
<reference evidence="1" key="1">
    <citation type="journal article" date="2020" name="Stud. Mycol.">
        <title>101 Dothideomycetes genomes: a test case for predicting lifestyles and emergence of pathogens.</title>
        <authorList>
            <person name="Haridas S."/>
            <person name="Albert R."/>
            <person name="Binder M."/>
            <person name="Bloem J."/>
            <person name="Labutti K."/>
            <person name="Salamov A."/>
            <person name="Andreopoulos B."/>
            <person name="Baker S."/>
            <person name="Barry K."/>
            <person name="Bills G."/>
            <person name="Bluhm B."/>
            <person name="Cannon C."/>
            <person name="Castanera R."/>
            <person name="Culley D."/>
            <person name="Daum C."/>
            <person name="Ezra D."/>
            <person name="Gonzalez J."/>
            <person name="Henrissat B."/>
            <person name="Kuo A."/>
            <person name="Liang C."/>
            <person name="Lipzen A."/>
            <person name="Lutzoni F."/>
            <person name="Magnuson J."/>
            <person name="Mondo S."/>
            <person name="Nolan M."/>
            <person name="Ohm R."/>
            <person name="Pangilinan J."/>
            <person name="Park H.-J."/>
            <person name="Ramirez L."/>
            <person name="Alfaro M."/>
            <person name="Sun H."/>
            <person name="Tritt A."/>
            <person name="Yoshinaga Y."/>
            <person name="Zwiers L.-H."/>
            <person name="Turgeon B."/>
            <person name="Goodwin S."/>
            <person name="Spatafora J."/>
            <person name="Crous P."/>
            <person name="Grigoriev I."/>
        </authorList>
    </citation>
    <scope>NUCLEOTIDE SEQUENCE</scope>
    <source>
        <strain evidence="1">CBS 525.71</strain>
    </source>
</reference>
<dbReference type="Proteomes" id="UP000799754">
    <property type="component" value="Unassembled WGS sequence"/>
</dbReference>
<proteinExistence type="predicted"/>
<sequence length="148" mass="17094">MAGLLLCSCALFLFRIYPPLQTFSRLHLTTCKSKPTASTEHNPKHPRHELLLNTIPHHAYYQQAQRRHVPVYRSTPEPSRLDVHAHSCNHASVKTSVCNCQDQQQAFLAIPESEMERQVAKIEDWLRPAREELWRGRDRESDGMTSIP</sequence>